<keyword evidence="1" id="KW-0732">Signal</keyword>
<proteinExistence type="predicted"/>
<dbReference type="KEGG" id="clec:106662120"/>
<dbReference type="SMART" id="SM00494">
    <property type="entry name" value="ChtBD2"/>
    <property type="match status" value="2"/>
</dbReference>
<feature type="signal peptide" evidence="1">
    <location>
        <begin position="1"/>
        <end position="17"/>
    </location>
</feature>
<dbReference type="RefSeq" id="XP_014241414.1">
    <property type="nucleotide sequence ID" value="XM_014385928.2"/>
</dbReference>
<dbReference type="Pfam" id="PF01607">
    <property type="entry name" value="CBM_14"/>
    <property type="match status" value="1"/>
</dbReference>
<dbReference type="OMA" id="DCTKYHV"/>
<dbReference type="InterPro" id="IPR002557">
    <property type="entry name" value="Chitin-bd_dom"/>
</dbReference>
<reference evidence="3" key="1">
    <citation type="submission" date="2022-01" db="UniProtKB">
        <authorList>
            <consortium name="EnsemblMetazoa"/>
        </authorList>
    </citation>
    <scope>IDENTIFICATION</scope>
</reference>
<dbReference type="PROSITE" id="PS50940">
    <property type="entry name" value="CHIT_BIND_II"/>
    <property type="match status" value="1"/>
</dbReference>
<keyword evidence="4" id="KW-1185">Reference proteome</keyword>
<dbReference type="GeneID" id="106662120"/>
<dbReference type="Proteomes" id="UP000494040">
    <property type="component" value="Unassembled WGS sequence"/>
</dbReference>
<dbReference type="AlphaFoldDB" id="A0A8I6TBP3"/>
<dbReference type="Gene3D" id="2.170.140.10">
    <property type="entry name" value="Chitin binding domain"/>
    <property type="match status" value="1"/>
</dbReference>
<dbReference type="GO" id="GO:0008061">
    <property type="term" value="F:chitin binding"/>
    <property type="evidence" value="ECO:0007669"/>
    <property type="project" value="InterPro"/>
</dbReference>
<dbReference type="InterPro" id="IPR036508">
    <property type="entry name" value="Chitin-bd_dom_sf"/>
</dbReference>
<feature type="chain" id="PRO_5035225545" description="Chitin-binding type-2 domain-containing protein" evidence="1">
    <location>
        <begin position="18"/>
        <end position="216"/>
    </location>
</feature>
<feature type="domain" description="Chitin-binding type-2" evidence="2">
    <location>
        <begin position="96"/>
        <end position="156"/>
    </location>
</feature>
<sequence>MALTTLIFACILALGIAQDDAKAVATTDAPAPAEEEAEMPTLPCVTPGFVCSDCKHQAVCIGDGEGGFKQIQNACPDGTHCVGNVCVAGAKCNYRPFSCSDEGFFPDPFDCTKYHVCVRKPDGTFQQMPLDCDGKGSYDATSGSCGFPLNSTACLEGPVPRCVEPLQVGVLKADPSLYYLCTEDDDTTGPELFKCAGGKLFDAKKLSCVAGKKSKK</sequence>
<evidence type="ECO:0000313" key="3">
    <source>
        <dbReference type="EnsemblMetazoa" id="XP_014241414.1"/>
    </source>
</evidence>
<dbReference type="GO" id="GO:0005576">
    <property type="term" value="C:extracellular region"/>
    <property type="evidence" value="ECO:0007669"/>
    <property type="project" value="InterPro"/>
</dbReference>
<evidence type="ECO:0000259" key="2">
    <source>
        <dbReference type="PROSITE" id="PS50940"/>
    </source>
</evidence>
<dbReference type="OrthoDB" id="6597859at2759"/>
<protein>
    <recommendedName>
        <fullName evidence="2">Chitin-binding type-2 domain-containing protein</fullName>
    </recommendedName>
</protein>
<evidence type="ECO:0000313" key="4">
    <source>
        <dbReference type="Proteomes" id="UP000494040"/>
    </source>
</evidence>
<organism evidence="3 4">
    <name type="scientific">Cimex lectularius</name>
    <name type="common">Bed bug</name>
    <name type="synonym">Acanthia lectularia</name>
    <dbReference type="NCBI Taxonomy" id="79782"/>
    <lineage>
        <taxon>Eukaryota</taxon>
        <taxon>Metazoa</taxon>
        <taxon>Ecdysozoa</taxon>
        <taxon>Arthropoda</taxon>
        <taxon>Hexapoda</taxon>
        <taxon>Insecta</taxon>
        <taxon>Pterygota</taxon>
        <taxon>Neoptera</taxon>
        <taxon>Paraneoptera</taxon>
        <taxon>Hemiptera</taxon>
        <taxon>Heteroptera</taxon>
        <taxon>Panheteroptera</taxon>
        <taxon>Cimicomorpha</taxon>
        <taxon>Cimicidae</taxon>
        <taxon>Cimex</taxon>
    </lineage>
</organism>
<dbReference type="SUPFAM" id="SSF57625">
    <property type="entry name" value="Invertebrate chitin-binding proteins"/>
    <property type="match status" value="1"/>
</dbReference>
<name>A0A8I6TBP3_CIMLE</name>
<accession>A0A8I6TBP3</accession>
<evidence type="ECO:0000256" key="1">
    <source>
        <dbReference type="SAM" id="SignalP"/>
    </source>
</evidence>
<dbReference type="EnsemblMetazoa" id="XM_014385928.2">
    <property type="protein sequence ID" value="XP_014241414.1"/>
    <property type="gene ID" value="LOC106662120"/>
</dbReference>